<feature type="region of interest" description="Disordered" evidence="1">
    <location>
        <begin position="1"/>
        <end position="23"/>
    </location>
</feature>
<comment type="caution">
    <text evidence="2">The sequence shown here is derived from an EMBL/GenBank/DDBJ whole genome shotgun (WGS) entry which is preliminary data.</text>
</comment>
<reference evidence="2 3" key="1">
    <citation type="submission" date="2024-02" db="EMBL/GenBank/DDBJ databases">
        <title>De novo assembly and annotation of 12 fungi associated with fruit tree decline syndrome in Ontario, Canada.</title>
        <authorList>
            <person name="Sulman M."/>
            <person name="Ellouze W."/>
            <person name="Ilyukhin E."/>
        </authorList>
    </citation>
    <scope>NUCLEOTIDE SEQUENCE [LARGE SCALE GENOMIC DNA]</scope>
    <source>
        <strain evidence="2 3">M169</strain>
    </source>
</reference>
<proteinExistence type="predicted"/>
<evidence type="ECO:0000313" key="2">
    <source>
        <dbReference type="EMBL" id="KAK7742911.1"/>
    </source>
</evidence>
<sequence>MAFSYSSKEELSLPLSTTHEEKPVELDGLSTQIHELAAEDINTPAHHQQPGEKVPRPNKASRAFRHAQLAVNQFIQRRQMANVSPRRDEDERLPLTVIELILAHLDIRDAAAEVDSQGLYGVRAAAMPCPTSAAELYDRLVYSRAVARRGSSPSSLAWRLLGSCDPAARHDPALCITRDELPRLLGPVVAEMRACLGYVAAFQSLLDLETEGCDHWLDLSHLRLCVFRLTGYWPHDIDHDHEAWAFGLPEDLTRLLYPQGGRFDHREMAMNLDEVIIGPGWERLVKLEGIIRFHQRYGS</sequence>
<dbReference type="Proteomes" id="UP001430848">
    <property type="component" value="Unassembled WGS sequence"/>
</dbReference>
<evidence type="ECO:0000313" key="3">
    <source>
        <dbReference type="Proteomes" id="UP001430848"/>
    </source>
</evidence>
<protein>
    <submittedName>
        <fullName evidence="2">Uncharacterized protein</fullName>
    </submittedName>
</protein>
<organism evidence="2 3">
    <name type="scientific">Diaporthe eres</name>
    <name type="common">Phomopsis oblonga</name>
    <dbReference type="NCBI Taxonomy" id="83184"/>
    <lineage>
        <taxon>Eukaryota</taxon>
        <taxon>Fungi</taxon>
        <taxon>Dikarya</taxon>
        <taxon>Ascomycota</taxon>
        <taxon>Pezizomycotina</taxon>
        <taxon>Sordariomycetes</taxon>
        <taxon>Sordariomycetidae</taxon>
        <taxon>Diaporthales</taxon>
        <taxon>Diaporthaceae</taxon>
        <taxon>Diaporthe</taxon>
        <taxon>Diaporthe eres species complex</taxon>
    </lineage>
</organism>
<dbReference type="EMBL" id="JAKNSF020000001">
    <property type="protein sequence ID" value="KAK7742911.1"/>
    <property type="molecule type" value="Genomic_DNA"/>
</dbReference>
<evidence type="ECO:0000256" key="1">
    <source>
        <dbReference type="SAM" id="MobiDB-lite"/>
    </source>
</evidence>
<gene>
    <name evidence="2" type="ORF">SLS63_000479</name>
</gene>
<keyword evidence="3" id="KW-1185">Reference proteome</keyword>
<name>A0ABR1PQX8_DIAER</name>
<accession>A0ABR1PQX8</accession>